<dbReference type="SUPFAM" id="SSF51735">
    <property type="entry name" value="NAD(P)-binding Rossmann-fold domains"/>
    <property type="match status" value="1"/>
</dbReference>
<keyword evidence="2" id="KW-0560">Oxidoreductase</keyword>
<dbReference type="GO" id="GO:0005739">
    <property type="term" value="C:mitochondrion"/>
    <property type="evidence" value="ECO:0007669"/>
    <property type="project" value="TreeGrafter"/>
</dbReference>
<evidence type="ECO:0000256" key="1">
    <source>
        <dbReference type="ARBA" id="ARBA00010371"/>
    </source>
</evidence>
<dbReference type="PANTHER" id="PTHR11695:SF294">
    <property type="entry name" value="RETICULON-4-INTERACTING PROTEIN 1, MITOCHONDRIAL"/>
    <property type="match status" value="1"/>
</dbReference>
<evidence type="ECO:0000313" key="4">
    <source>
        <dbReference type="EMBL" id="PNF20682.1"/>
    </source>
</evidence>
<dbReference type="InterPro" id="IPR011032">
    <property type="entry name" value="GroES-like_sf"/>
</dbReference>
<dbReference type="InterPro" id="IPR036291">
    <property type="entry name" value="NAD(P)-bd_dom_sf"/>
</dbReference>
<dbReference type="EMBL" id="NEVH01020933">
    <property type="protein sequence ID" value="PNF20682.1"/>
    <property type="molecule type" value="Genomic_DNA"/>
</dbReference>
<comment type="caution">
    <text evidence="4">The sequence shown here is derived from an EMBL/GenBank/DDBJ whole genome shotgun (WGS) entry which is preliminary data.</text>
</comment>
<dbReference type="GO" id="GO:0016491">
    <property type="term" value="F:oxidoreductase activity"/>
    <property type="evidence" value="ECO:0007669"/>
    <property type="project" value="UniProtKB-KW"/>
</dbReference>
<dbReference type="Gene3D" id="3.40.50.720">
    <property type="entry name" value="NAD(P)-binding Rossmann-like Domain"/>
    <property type="match status" value="1"/>
</dbReference>
<dbReference type="InterPro" id="IPR050700">
    <property type="entry name" value="YIM1/Zinc_Alcohol_DH_Fams"/>
</dbReference>
<evidence type="ECO:0000313" key="5">
    <source>
        <dbReference type="Proteomes" id="UP000235965"/>
    </source>
</evidence>
<evidence type="ECO:0000256" key="2">
    <source>
        <dbReference type="ARBA" id="ARBA00023002"/>
    </source>
</evidence>
<gene>
    <name evidence="4" type="ORF">B7P43_G03030</name>
</gene>
<keyword evidence="5" id="KW-1185">Reference proteome</keyword>
<dbReference type="InterPro" id="IPR013154">
    <property type="entry name" value="ADH-like_N"/>
</dbReference>
<dbReference type="GO" id="GO:0008270">
    <property type="term" value="F:zinc ion binding"/>
    <property type="evidence" value="ECO:0007669"/>
    <property type="project" value="InterPro"/>
</dbReference>
<dbReference type="Gene3D" id="3.90.180.10">
    <property type="entry name" value="Medium-chain alcohol dehydrogenases, catalytic domain"/>
    <property type="match status" value="1"/>
</dbReference>
<dbReference type="SUPFAM" id="SSF50129">
    <property type="entry name" value="GroES-like"/>
    <property type="match status" value="1"/>
</dbReference>
<dbReference type="InterPro" id="IPR002364">
    <property type="entry name" value="Quin_OxRdtase/zeta-crystal_CS"/>
</dbReference>
<organism evidence="4 5">
    <name type="scientific">Cryptotermes secundus</name>
    <dbReference type="NCBI Taxonomy" id="105785"/>
    <lineage>
        <taxon>Eukaryota</taxon>
        <taxon>Metazoa</taxon>
        <taxon>Ecdysozoa</taxon>
        <taxon>Arthropoda</taxon>
        <taxon>Hexapoda</taxon>
        <taxon>Insecta</taxon>
        <taxon>Pterygota</taxon>
        <taxon>Neoptera</taxon>
        <taxon>Polyneoptera</taxon>
        <taxon>Dictyoptera</taxon>
        <taxon>Blattodea</taxon>
        <taxon>Blattoidea</taxon>
        <taxon>Termitoidae</taxon>
        <taxon>Kalotermitidae</taxon>
        <taxon>Cryptotermitinae</taxon>
        <taxon>Cryptotermes</taxon>
    </lineage>
</organism>
<comment type="similarity">
    <text evidence="1">Belongs to the zinc-containing alcohol dehydrogenase family. Quinone oxidoreductase subfamily.</text>
</comment>
<feature type="domain" description="Enoyl reductase (ER)" evidence="3">
    <location>
        <begin position="53"/>
        <end position="235"/>
    </location>
</feature>
<name>A0A2J7PWH4_9NEOP</name>
<dbReference type="Proteomes" id="UP000235965">
    <property type="component" value="Unassembled WGS sequence"/>
</dbReference>
<evidence type="ECO:0000259" key="3">
    <source>
        <dbReference type="SMART" id="SM00829"/>
    </source>
</evidence>
<dbReference type="SMART" id="SM00829">
    <property type="entry name" value="PKS_ER"/>
    <property type="match status" value="1"/>
</dbReference>
<sequence>MYKMKIPCMFFKLDIVGQFMRVKSCMRGFSAVPEVSKECNGSKMLAWQIHGYGDLEELKLSKTVRIPHMKGPDDVLIQIAATSINPIDLAMMGGYGSVFLNKARQLEACSFSEIVEFPLVLGRDFSGRVFAKGLGVGHDINIGDEVWGALPPHLQGCHAQFVRVNKTLVHKKPHNVTLVEAASVPYAAMTAWSALKVTGDLCLSPAKGKRMLVLGGSGGVGTAAVQLLKAWGAQI</sequence>
<dbReference type="Pfam" id="PF08240">
    <property type="entry name" value="ADH_N"/>
    <property type="match status" value="1"/>
</dbReference>
<proteinExistence type="inferred from homology"/>
<dbReference type="PROSITE" id="PS01162">
    <property type="entry name" value="QOR_ZETA_CRYSTAL"/>
    <property type="match status" value="1"/>
</dbReference>
<dbReference type="InterPro" id="IPR020843">
    <property type="entry name" value="ER"/>
</dbReference>
<dbReference type="PANTHER" id="PTHR11695">
    <property type="entry name" value="ALCOHOL DEHYDROGENASE RELATED"/>
    <property type="match status" value="1"/>
</dbReference>
<protein>
    <recommendedName>
        <fullName evidence="3">Enoyl reductase (ER) domain-containing protein</fullName>
    </recommendedName>
</protein>
<dbReference type="AlphaFoldDB" id="A0A2J7PWH4"/>
<reference evidence="4 5" key="1">
    <citation type="submission" date="2017-12" db="EMBL/GenBank/DDBJ databases">
        <title>Hemimetabolous genomes reveal molecular basis of termite eusociality.</title>
        <authorList>
            <person name="Harrison M.C."/>
            <person name="Jongepier E."/>
            <person name="Robertson H.M."/>
            <person name="Arning N."/>
            <person name="Bitard-Feildel T."/>
            <person name="Chao H."/>
            <person name="Childers C.P."/>
            <person name="Dinh H."/>
            <person name="Doddapaneni H."/>
            <person name="Dugan S."/>
            <person name="Gowin J."/>
            <person name="Greiner C."/>
            <person name="Han Y."/>
            <person name="Hu H."/>
            <person name="Hughes D.S.T."/>
            <person name="Huylmans A.-K."/>
            <person name="Kemena C."/>
            <person name="Kremer L.P.M."/>
            <person name="Lee S.L."/>
            <person name="Lopez-Ezquerra A."/>
            <person name="Mallet L."/>
            <person name="Monroy-Kuhn J.M."/>
            <person name="Moser A."/>
            <person name="Murali S.C."/>
            <person name="Muzny D.M."/>
            <person name="Otani S."/>
            <person name="Piulachs M.-D."/>
            <person name="Poelchau M."/>
            <person name="Qu J."/>
            <person name="Schaub F."/>
            <person name="Wada-Katsumata A."/>
            <person name="Worley K.C."/>
            <person name="Xie Q."/>
            <person name="Ylla G."/>
            <person name="Poulsen M."/>
            <person name="Gibbs R.A."/>
            <person name="Schal C."/>
            <person name="Richards S."/>
            <person name="Belles X."/>
            <person name="Korb J."/>
            <person name="Bornberg-Bauer E."/>
        </authorList>
    </citation>
    <scope>NUCLEOTIDE SEQUENCE [LARGE SCALE GENOMIC DNA]</scope>
    <source>
        <tissue evidence="4">Whole body</tissue>
    </source>
</reference>
<accession>A0A2J7PWH4</accession>
<dbReference type="OrthoDB" id="48317at2759"/>